<evidence type="ECO:0000256" key="1">
    <source>
        <dbReference type="SAM" id="MobiDB-lite"/>
    </source>
</evidence>
<feature type="region of interest" description="Disordered" evidence="1">
    <location>
        <begin position="60"/>
        <end position="90"/>
    </location>
</feature>
<gene>
    <name evidence="2" type="ORF">AB6A68_13425</name>
</gene>
<proteinExistence type="predicted"/>
<dbReference type="Proteomes" id="UP001560267">
    <property type="component" value="Unassembled WGS sequence"/>
</dbReference>
<dbReference type="RefSeq" id="WP_298403837.1">
    <property type="nucleotide sequence ID" value="NZ_JBFSHR010000090.1"/>
</dbReference>
<organism evidence="2 3">
    <name type="scientific">Ferrimicrobium acidiphilum</name>
    <dbReference type="NCBI Taxonomy" id="121039"/>
    <lineage>
        <taxon>Bacteria</taxon>
        <taxon>Bacillati</taxon>
        <taxon>Actinomycetota</taxon>
        <taxon>Acidimicrobiia</taxon>
        <taxon>Acidimicrobiales</taxon>
        <taxon>Acidimicrobiaceae</taxon>
        <taxon>Ferrimicrobium</taxon>
    </lineage>
</organism>
<comment type="caution">
    <text evidence="2">The sequence shown here is derived from an EMBL/GenBank/DDBJ whole genome shotgun (WGS) entry which is preliminary data.</text>
</comment>
<dbReference type="EMBL" id="JBFSHR010000090">
    <property type="protein sequence ID" value="MEX6430827.1"/>
    <property type="molecule type" value="Genomic_DNA"/>
</dbReference>
<name>A0ABV3Y5J4_9ACTN</name>
<sequence>MIITVRAIKKGALLMKLTTIMRENAGRITLKKFIAVVASLAVIAAVTGSVALARRSAPPLAPFKSLPISKNSGVHRGSQPGVEARPEVRR</sequence>
<keyword evidence="3" id="KW-1185">Reference proteome</keyword>
<protein>
    <submittedName>
        <fullName evidence="2">Uncharacterized protein</fullName>
    </submittedName>
</protein>
<accession>A0ABV3Y5J4</accession>
<reference evidence="2 3" key="1">
    <citation type="submission" date="2024-07" db="EMBL/GenBank/DDBJ databases">
        <title>Draft Genome Sequence of Ferrimicrobium acidiphilum Strain YE2023, Isolated from a Pulp of Bioleach Reactor.</title>
        <authorList>
            <person name="Elkina Y.A."/>
            <person name="Bulaeva A.G."/>
            <person name="Beletsky A.V."/>
            <person name="Mardanov A.V."/>
        </authorList>
    </citation>
    <scope>NUCLEOTIDE SEQUENCE [LARGE SCALE GENOMIC DNA]</scope>
    <source>
        <strain evidence="2 3">YE2023</strain>
    </source>
</reference>
<evidence type="ECO:0000313" key="2">
    <source>
        <dbReference type="EMBL" id="MEX6430827.1"/>
    </source>
</evidence>
<evidence type="ECO:0000313" key="3">
    <source>
        <dbReference type="Proteomes" id="UP001560267"/>
    </source>
</evidence>